<feature type="signal peptide" evidence="2">
    <location>
        <begin position="1"/>
        <end position="20"/>
    </location>
</feature>
<dbReference type="EMBL" id="LNIX01000039">
    <property type="protein sequence ID" value="OXA39317.1"/>
    <property type="molecule type" value="Genomic_DNA"/>
</dbReference>
<comment type="caution">
    <text evidence="3">The sequence shown here is derived from an EMBL/GenBank/DDBJ whole genome shotgun (WGS) entry which is preliminary data.</text>
</comment>
<name>A0A226D3J2_FOLCA</name>
<feature type="transmembrane region" description="Helical" evidence="1">
    <location>
        <begin position="326"/>
        <end position="344"/>
    </location>
</feature>
<feature type="transmembrane region" description="Helical" evidence="1">
    <location>
        <begin position="552"/>
        <end position="577"/>
    </location>
</feature>
<accession>A0A226D3J2</accession>
<keyword evidence="2" id="KW-0732">Signal</keyword>
<evidence type="ECO:0000256" key="2">
    <source>
        <dbReference type="SAM" id="SignalP"/>
    </source>
</evidence>
<keyword evidence="1" id="KW-1133">Transmembrane helix</keyword>
<sequence>MVKNIFVIFLTNSMIHAVVSFTNFNYNPMCLLQVGLMQELEITYPFVPMLNLQYNNHLSFAHHSGIVVKHLHSRDAINLETFPFWKTSCIEIVIFYEAGDQKFIFNHLDIWGFQSNVVLFMVFTTFSYDELARSSTFFAKLCTYSIPIYLIKLDFVQVASGVTMSTVLLKPSHYSGVKRWEIFPEKGGQIAYKFPSGDELTKSRRLFDYNQNLFKLPLRSSWAYYIENFDCENLRYFVSTGSPCFVGYGALQALKRKLNFTFSASRDASNQFSKFKIGKQAEDLRLEIGDKYHIEKNLDYYMLYCQKNPTLLSLKISKFFTIIDPWIWFACILLSLFLGITKLGGYSDIAATFLREPILNGKSLTWIGLLCIVTMISISSFYDAIITTDITKPLEKYRIPSINELLTGFEFKFYPSDGKINSTKWRFSIRNLPNYEYHIWKEEIHWEYVHRTEYSGAAIFADNIAFEPNSDDIQTVLYFLRVYYTNVTCNIVKEIFYKHNVILEFRYFGSEGLYTSLQWISANGLFLLYTSLWKFVDEADVRKNPVSKQDDIGAMGNLFVAFQLFFIFIGIAILSFLGEMVFWKGGFHFKMLIMLAKFRNVVCKLRIVEFLYFKFLW</sequence>
<evidence type="ECO:0000313" key="3">
    <source>
        <dbReference type="EMBL" id="OXA39317.1"/>
    </source>
</evidence>
<feature type="transmembrane region" description="Helical" evidence="1">
    <location>
        <begin position="364"/>
        <end position="386"/>
    </location>
</feature>
<reference evidence="3 4" key="1">
    <citation type="submission" date="2015-12" db="EMBL/GenBank/DDBJ databases">
        <title>The genome of Folsomia candida.</title>
        <authorList>
            <person name="Faddeeva A."/>
            <person name="Derks M.F."/>
            <person name="Anvar Y."/>
            <person name="Smit S."/>
            <person name="Van Straalen N."/>
            <person name="Roelofs D."/>
        </authorList>
    </citation>
    <scope>NUCLEOTIDE SEQUENCE [LARGE SCALE GENOMIC DNA]</scope>
    <source>
        <strain evidence="3 4">VU population</strain>
        <tissue evidence="3">Whole body</tissue>
    </source>
</reference>
<keyword evidence="4" id="KW-1185">Reference proteome</keyword>
<keyword evidence="1" id="KW-0472">Membrane</keyword>
<organism evidence="3 4">
    <name type="scientific">Folsomia candida</name>
    <name type="common">Springtail</name>
    <dbReference type="NCBI Taxonomy" id="158441"/>
    <lineage>
        <taxon>Eukaryota</taxon>
        <taxon>Metazoa</taxon>
        <taxon>Ecdysozoa</taxon>
        <taxon>Arthropoda</taxon>
        <taxon>Hexapoda</taxon>
        <taxon>Collembola</taxon>
        <taxon>Entomobryomorpha</taxon>
        <taxon>Isotomoidea</taxon>
        <taxon>Isotomidae</taxon>
        <taxon>Proisotominae</taxon>
        <taxon>Folsomia</taxon>
    </lineage>
</organism>
<dbReference type="Proteomes" id="UP000198287">
    <property type="component" value="Unassembled WGS sequence"/>
</dbReference>
<keyword evidence="1" id="KW-0812">Transmembrane</keyword>
<feature type="chain" id="PRO_5013302386" evidence="2">
    <location>
        <begin position="21"/>
        <end position="617"/>
    </location>
</feature>
<gene>
    <name evidence="3" type="ORF">Fcan01_25863</name>
</gene>
<dbReference type="AlphaFoldDB" id="A0A226D3J2"/>
<proteinExistence type="predicted"/>
<evidence type="ECO:0000256" key="1">
    <source>
        <dbReference type="SAM" id="Phobius"/>
    </source>
</evidence>
<protein>
    <submittedName>
        <fullName evidence="3">Uncharacterized protein</fullName>
    </submittedName>
</protein>
<evidence type="ECO:0000313" key="4">
    <source>
        <dbReference type="Proteomes" id="UP000198287"/>
    </source>
</evidence>
<feature type="transmembrane region" description="Helical" evidence="1">
    <location>
        <begin position="513"/>
        <end position="532"/>
    </location>
</feature>